<dbReference type="EMBL" id="CAJNOQ010023508">
    <property type="protein sequence ID" value="CAF1516476.1"/>
    <property type="molecule type" value="Genomic_DNA"/>
</dbReference>
<dbReference type="Proteomes" id="UP000681722">
    <property type="component" value="Unassembled WGS sequence"/>
</dbReference>
<feature type="domain" description="D-isomer specific 2-hydroxyacid dehydrogenase NAD-binding" evidence="2">
    <location>
        <begin position="2"/>
        <end position="134"/>
    </location>
</feature>
<dbReference type="Pfam" id="PF02826">
    <property type="entry name" value="2-Hacid_dh_C"/>
    <property type="match status" value="1"/>
</dbReference>
<name>A0A815U8T0_9BILA</name>
<keyword evidence="7" id="KW-1185">Reference proteome</keyword>
<dbReference type="GO" id="GO:0008465">
    <property type="term" value="F:hydroxypyruvate reductase (NADH) activity"/>
    <property type="evidence" value="ECO:0007669"/>
    <property type="project" value="TreeGrafter"/>
</dbReference>
<gene>
    <name evidence="4" type="ORF">GPM918_LOCUS37351</name>
    <name evidence="3" type="ORF">OVA965_LOCUS24370</name>
    <name evidence="6" type="ORF">SRO942_LOCUS38114</name>
    <name evidence="5" type="ORF">TMI583_LOCUS25090</name>
</gene>
<dbReference type="EMBL" id="CAJOBA010036184">
    <property type="protein sequence ID" value="CAF4018395.1"/>
    <property type="molecule type" value="Genomic_DNA"/>
</dbReference>
<evidence type="ECO:0000313" key="3">
    <source>
        <dbReference type="EMBL" id="CAF1209310.1"/>
    </source>
</evidence>
<reference evidence="4" key="1">
    <citation type="submission" date="2021-02" db="EMBL/GenBank/DDBJ databases">
        <authorList>
            <person name="Nowell W R."/>
        </authorList>
    </citation>
    <scope>NUCLEOTIDE SEQUENCE</scope>
</reference>
<keyword evidence="1" id="KW-0560">Oxidoreductase</keyword>
<dbReference type="AlphaFoldDB" id="A0A815U8T0"/>
<dbReference type="GO" id="GO:0030267">
    <property type="term" value="F:glyoxylate reductase (NADPH) activity"/>
    <property type="evidence" value="ECO:0007669"/>
    <property type="project" value="TreeGrafter"/>
</dbReference>
<comment type="caution">
    <text evidence="4">The sequence shown here is derived from an EMBL/GenBank/DDBJ whole genome shotgun (WGS) entry which is preliminary data.</text>
</comment>
<dbReference type="InterPro" id="IPR036291">
    <property type="entry name" value="NAD(P)-bd_dom_sf"/>
</dbReference>
<dbReference type="Proteomes" id="UP000663829">
    <property type="component" value="Unassembled WGS sequence"/>
</dbReference>
<protein>
    <recommendedName>
        <fullName evidence="2">D-isomer specific 2-hydroxyacid dehydrogenase NAD-binding domain-containing protein</fullName>
    </recommendedName>
</protein>
<evidence type="ECO:0000256" key="1">
    <source>
        <dbReference type="ARBA" id="ARBA00023002"/>
    </source>
</evidence>
<dbReference type="InterPro" id="IPR006140">
    <property type="entry name" value="D-isomer_DH_NAD-bd"/>
</dbReference>
<dbReference type="GO" id="GO:0005829">
    <property type="term" value="C:cytosol"/>
    <property type="evidence" value="ECO:0007669"/>
    <property type="project" value="TreeGrafter"/>
</dbReference>
<evidence type="ECO:0000313" key="4">
    <source>
        <dbReference type="EMBL" id="CAF1516476.1"/>
    </source>
</evidence>
<evidence type="ECO:0000259" key="2">
    <source>
        <dbReference type="Pfam" id="PF02826"/>
    </source>
</evidence>
<dbReference type="OrthoDB" id="298012at2759"/>
<proteinExistence type="predicted"/>
<dbReference type="Gene3D" id="3.40.50.720">
    <property type="entry name" value="NAD(P)-binding Rossmann-like Domain"/>
    <property type="match status" value="2"/>
</dbReference>
<feature type="non-terminal residue" evidence="4">
    <location>
        <position position="1"/>
    </location>
</feature>
<dbReference type="SUPFAM" id="SSF51735">
    <property type="entry name" value="NAD(P)-binding Rossmann-fold domains"/>
    <property type="match status" value="1"/>
</dbReference>
<sequence>MAVARRVQSFNIKKILYCGNREKKFDKEKQIDQELFSFVPFEQLIKESDFVLITCSLNENTKNLFNENIFKQMKNDSILINTSRGGIIDQQSLYNALVNGEIRSAGLDVTVPEPLPLDHPLLTLKNCLILPHIGSAEIQTRNDMCQLGVQNLINFFDQKSMVHQINVN</sequence>
<dbReference type="InterPro" id="IPR050223">
    <property type="entry name" value="D-isomer_2-hydroxyacid_DH"/>
</dbReference>
<dbReference type="PANTHER" id="PTHR10996">
    <property type="entry name" value="2-HYDROXYACID DEHYDROGENASE-RELATED"/>
    <property type="match status" value="1"/>
</dbReference>
<evidence type="ECO:0000313" key="7">
    <source>
        <dbReference type="Proteomes" id="UP000663829"/>
    </source>
</evidence>
<evidence type="ECO:0000313" key="6">
    <source>
        <dbReference type="EMBL" id="CAF4376354.1"/>
    </source>
</evidence>
<dbReference type="InterPro" id="IPR029753">
    <property type="entry name" value="D-isomer_DH_CS"/>
</dbReference>
<organism evidence="4 7">
    <name type="scientific">Didymodactylos carnosus</name>
    <dbReference type="NCBI Taxonomy" id="1234261"/>
    <lineage>
        <taxon>Eukaryota</taxon>
        <taxon>Metazoa</taxon>
        <taxon>Spiralia</taxon>
        <taxon>Gnathifera</taxon>
        <taxon>Rotifera</taxon>
        <taxon>Eurotatoria</taxon>
        <taxon>Bdelloidea</taxon>
        <taxon>Philodinida</taxon>
        <taxon>Philodinidae</taxon>
        <taxon>Didymodactylos</taxon>
    </lineage>
</organism>
<dbReference type="EMBL" id="CAJNOK010014650">
    <property type="protein sequence ID" value="CAF1209310.1"/>
    <property type="molecule type" value="Genomic_DNA"/>
</dbReference>
<dbReference type="PANTHER" id="PTHR10996:SF277">
    <property type="entry name" value="GLYOXYLATE REDUCTASE_HYDROXYPYRUVATE REDUCTASE"/>
    <property type="match status" value="1"/>
</dbReference>
<dbReference type="Proteomes" id="UP000677228">
    <property type="component" value="Unassembled WGS sequence"/>
</dbReference>
<accession>A0A815U8T0</accession>
<dbReference type="Proteomes" id="UP000682733">
    <property type="component" value="Unassembled WGS sequence"/>
</dbReference>
<dbReference type="PROSITE" id="PS00671">
    <property type="entry name" value="D_2_HYDROXYACID_DH_3"/>
    <property type="match status" value="1"/>
</dbReference>
<dbReference type="EMBL" id="CAJOBC010089054">
    <property type="protein sequence ID" value="CAF4376354.1"/>
    <property type="molecule type" value="Genomic_DNA"/>
</dbReference>
<evidence type="ECO:0000313" key="5">
    <source>
        <dbReference type="EMBL" id="CAF4018395.1"/>
    </source>
</evidence>
<dbReference type="GO" id="GO:0051287">
    <property type="term" value="F:NAD binding"/>
    <property type="evidence" value="ECO:0007669"/>
    <property type="project" value="InterPro"/>
</dbReference>